<gene>
    <name evidence="2" type="ORF">ElP_08220</name>
</gene>
<dbReference type="AlphaFoldDB" id="A0A518GWL3"/>
<dbReference type="OrthoDB" id="21490at2"/>
<evidence type="ECO:0000313" key="3">
    <source>
        <dbReference type="Proteomes" id="UP000317835"/>
    </source>
</evidence>
<keyword evidence="3" id="KW-1185">Reference proteome</keyword>
<evidence type="ECO:0000256" key="1">
    <source>
        <dbReference type="SAM" id="MobiDB-lite"/>
    </source>
</evidence>
<reference evidence="2 3" key="1">
    <citation type="submission" date="2019-02" db="EMBL/GenBank/DDBJ databases">
        <title>Deep-cultivation of Planctomycetes and their phenomic and genomic characterization uncovers novel biology.</title>
        <authorList>
            <person name="Wiegand S."/>
            <person name="Jogler M."/>
            <person name="Boedeker C."/>
            <person name="Pinto D."/>
            <person name="Vollmers J."/>
            <person name="Rivas-Marin E."/>
            <person name="Kohn T."/>
            <person name="Peeters S.H."/>
            <person name="Heuer A."/>
            <person name="Rast P."/>
            <person name="Oberbeckmann S."/>
            <person name="Bunk B."/>
            <person name="Jeske O."/>
            <person name="Meyerdierks A."/>
            <person name="Storesund J.E."/>
            <person name="Kallscheuer N."/>
            <person name="Luecker S."/>
            <person name="Lage O.M."/>
            <person name="Pohl T."/>
            <person name="Merkel B.J."/>
            <person name="Hornburger P."/>
            <person name="Mueller R.-W."/>
            <person name="Bruemmer F."/>
            <person name="Labrenz M."/>
            <person name="Spormann A.M."/>
            <person name="Op den Camp H."/>
            <person name="Overmann J."/>
            <person name="Amann R."/>
            <person name="Jetten M.S.M."/>
            <person name="Mascher T."/>
            <person name="Medema M.H."/>
            <person name="Devos D.P."/>
            <person name="Kaster A.-K."/>
            <person name="Ovreas L."/>
            <person name="Rohde M."/>
            <person name="Galperin M.Y."/>
            <person name="Jogler C."/>
        </authorList>
    </citation>
    <scope>NUCLEOTIDE SEQUENCE [LARGE SCALE GENOMIC DNA]</scope>
    <source>
        <strain evidence="2 3">ElP</strain>
    </source>
</reference>
<organism evidence="2 3">
    <name type="scientific">Tautonia plasticadhaerens</name>
    <dbReference type="NCBI Taxonomy" id="2527974"/>
    <lineage>
        <taxon>Bacteria</taxon>
        <taxon>Pseudomonadati</taxon>
        <taxon>Planctomycetota</taxon>
        <taxon>Planctomycetia</taxon>
        <taxon>Isosphaerales</taxon>
        <taxon>Isosphaeraceae</taxon>
        <taxon>Tautonia</taxon>
    </lineage>
</organism>
<dbReference type="EMBL" id="CP036426">
    <property type="protein sequence ID" value="QDV32980.1"/>
    <property type="molecule type" value="Genomic_DNA"/>
</dbReference>
<feature type="compositionally biased region" description="Low complexity" evidence="1">
    <location>
        <begin position="356"/>
        <end position="372"/>
    </location>
</feature>
<protein>
    <submittedName>
        <fullName evidence="2">Uncharacterized protein</fullName>
    </submittedName>
</protein>
<feature type="region of interest" description="Disordered" evidence="1">
    <location>
        <begin position="1"/>
        <end position="34"/>
    </location>
</feature>
<feature type="compositionally biased region" description="Polar residues" evidence="1">
    <location>
        <begin position="1"/>
        <end position="22"/>
    </location>
</feature>
<accession>A0A518GWL3</accession>
<dbReference type="RefSeq" id="WP_145267412.1">
    <property type="nucleotide sequence ID" value="NZ_CP036426.1"/>
</dbReference>
<sequence>MTTPSQKQISANRRNALRSTGPRTAEGKLRSRRNGLVHGLAAQVVVPEEDRAAFDAQMARWDREMGPANVVERHLARRAAACSVKLERIERAREQTRREAALKALAGWEKRRQARARRKAQDLARDPSNTVLDLEGTAFGCDWLIRRWQALDAPLQLGQGWDQRTVLKAQALLGFPEYLPGPDANREIRRLWILAAAASPTQVTALPRLEAEGSLPTDPSHARATLSRFVAEQVHRLEGLRAESWEEVEGPEGRAVALQAAAADPSGEGQLMHRYEVAADRAANAAVRLFLNLRDRRRRELLELSKEARHSSIPRAPVGGGWWCEVDADPAPPGFERIREVPIASQAGPIDRVEAPDPTVAAPATDSATPAGPEGPADDRLESAPAGSPPRGSTTSARSEPISPAGTASNPNRNPLPRNDFDTRSAQGSPGGDRRTDPVSGPSRPPETRAG</sequence>
<dbReference type="KEGG" id="tpla:ElP_08220"/>
<dbReference type="Proteomes" id="UP000317835">
    <property type="component" value="Chromosome"/>
</dbReference>
<feature type="region of interest" description="Disordered" evidence="1">
    <location>
        <begin position="344"/>
        <end position="451"/>
    </location>
</feature>
<name>A0A518GWL3_9BACT</name>
<proteinExistence type="predicted"/>
<evidence type="ECO:0000313" key="2">
    <source>
        <dbReference type="EMBL" id="QDV32980.1"/>
    </source>
</evidence>